<dbReference type="VEuPathDB" id="FungiDB:ASPGLDRAFT_149574"/>
<feature type="transmembrane region" description="Helical" evidence="7">
    <location>
        <begin position="204"/>
        <end position="227"/>
    </location>
</feature>
<evidence type="ECO:0000313" key="9">
    <source>
        <dbReference type="EMBL" id="OJJ84288.1"/>
    </source>
</evidence>
<comment type="similarity">
    <text evidence="2">Belongs to the GDT1 family.</text>
</comment>
<keyword evidence="8" id="KW-0732">Signal</keyword>
<dbReference type="PROSITE" id="PS01214">
    <property type="entry name" value="UPF0016"/>
    <property type="match status" value="1"/>
</dbReference>
<dbReference type="STRING" id="1160497.A0A1L9VK32"/>
<evidence type="ECO:0000313" key="10">
    <source>
        <dbReference type="Proteomes" id="UP000184300"/>
    </source>
</evidence>
<dbReference type="GeneID" id="34458307"/>
<dbReference type="PANTHER" id="PTHR12608:SF1">
    <property type="entry name" value="TRANSMEMBRANE PROTEIN 165"/>
    <property type="match status" value="1"/>
</dbReference>
<keyword evidence="10" id="KW-1185">Reference proteome</keyword>
<proteinExistence type="inferred from homology"/>
<sequence length="467" mass="49218">MRLSHLLFLLPAVSTVVADLAPDPAIPTQSALAQRDVTSANGEVIGASKAGSKGTLDAPVDGHAGNKQTGQGKTAEGHEKFDATVSSVEGAKKSDNGMTGAKKDAQGAGGVSEKQLGDKKVPEGPKEAPPLPYSEQKKASEEGVSGKGTKGVLAKPSTPPETYDVATPKSATSSKDTYTGTKGTSSTSKLELDEQPAADPLHSLVFSFTMIIVSEIGDKTFLVAALMAMRHPRLLVFSAAFSALIGMTVLSAILGHGIPTLIPKTFTKFMAALLFFIFGLKMVKEGREMSPDEGVGEEMKEVEMELEEKEQEQIRLGRRRSSVTPHSLEAGRGRSSKNRMPSPPESLSSSSSRESSPSPGRRWNDMLVGLNNLFSLLLSPAWVQTFAMTFLGEWGDRSQIATIAMAAGQDYWWVTVGAATGHGICTAAAVIGGSAIAGKVSMRVVTLGGATAFLVFGVIYLIEALYE</sequence>
<keyword evidence="3 7" id="KW-0812">Transmembrane</keyword>
<dbReference type="EMBL" id="KV878897">
    <property type="protein sequence ID" value="OJJ84288.1"/>
    <property type="molecule type" value="Genomic_DNA"/>
</dbReference>
<evidence type="ECO:0000256" key="3">
    <source>
        <dbReference type="ARBA" id="ARBA00022692"/>
    </source>
</evidence>
<protein>
    <submittedName>
        <fullName evidence="9">Uncharacterized protein</fullName>
    </submittedName>
</protein>
<feature type="compositionally biased region" description="Low complexity" evidence="6">
    <location>
        <begin position="172"/>
        <end position="189"/>
    </location>
</feature>
<organism evidence="9 10">
    <name type="scientific">Aspergillus glaucus CBS 516.65</name>
    <dbReference type="NCBI Taxonomy" id="1160497"/>
    <lineage>
        <taxon>Eukaryota</taxon>
        <taxon>Fungi</taxon>
        <taxon>Dikarya</taxon>
        <taxon>Ascomycota</taxon>
        <taxon>Pezizomycotina</taxon>
        <taxon>Eurotiomycetes</taxon>
        <taxon>Eurotiomycetidae</taxon>
        <taxon>Eurotiales</taxon>
        <taxon>Aspergillaceae</taxon>
        <taxon>Aspergillus</taxon>
        <taxon>Aspergillus subgen. Aspergillus</taxon>
    </lineage>
</organism>
<feature type="region of interest" description="Disordered" evidence="6">
    <location>
        <begin position="288"/>
        <end position="360"/>
    </location>
</feature>
<dbReference type="GO" id="GO:0005794">
    <property type="term" value="C:Golgi apparatus"/>
    <property type="evidence" value="ECO:0007669"/>
    <property type="project" value="TreeGrafter"/>
</dbReference>
<reference evidence="10" key="1">
    <citation type="journal article" date="2017" name="Genome Biol.">
        <title>Comparative genomics reveals high biological diversity and specific adaptations in the industrially and medically important fungal genus Aspergillus.</title>
        <authorList>
            <person name="de Vries R.P."/>
            <person name="Riley R."/>
            <person name="Wiebenga A."/>
            <person name="Aguilar-Osorio G."/>
            <person name="Amillis S."/>
            <person name="Uchima C.A."/>
            <person name="Anderluh G."/>
            <person name="Asadollahi M."/>
            <person name="Askin M."/>
            <person name="Barry K."/>
            <person name="Battaglia E."/>
            <person name="Bayram O."/>
            <person name="Benocci T."/>
            <person name="Braus-Stromeyer S.A."/>
            <person name="Caldana C."/>
            <person name="Canovas D."/>
            <person name="Cerqueira G.C."/>
            <person name="Chen F."/>
            <person name="Chen W."/>
            <person name="Choi C."/>
            <person name="Clum A."/>
            <person name="Dos Santos R.A."/>
            <person name="Damasio A.R."/>
            <person name="Diallinas G."/>
            <person name="Emri T."/>
            <person name="Fekete E."/>
            <person name="Flipphi M."/>
            <person name="Freyberg S."/>
            <person name="Gallo A."/>
            <person name="Gournas C."/>
            <person name="Habgood R."/>
            <person name="Hainaut M."/>
            <person name="Harispe M.L."/>
            <person name="Henrissat B."/>
            <person name="Hilden K.S."/>
            <person name="Hope R."/>
            <person name="Hossain A."/>
            <person name="Karabika E."/>
            <person name="Karaffa L."/>
            <person name="Karanyi Z."/>
            <person name="Krasevec N."/>
            <person name="Kuo A."/>
            <person name="Kusch H."/>
            <person name="LaButti K."/>
            <person name="Lagendijk E.L."/>
            <person name="Lapidus A."/>
            <person name="Levasseur A."/>
            <person name="Lindquist E."/>
            <person name="Lipzen A."/>
            <person name="Logrieco A.F."/>
            <person name="MacCabe A."/>
            <person name="Maekelae M.R."/>
            <person name="Malavazi I."/>
            <person name="Melin P."/>
            <person name="Meyer V."/>
            <person name="Mielnichuk N."/>
            <person name="Miskei M."/>
            <person name="Molnar A.P."/>
            <person name="Mule G."/>
            <person name="Ngan C.Y."/>
            <person name="Orejas M."/>
            <person name="Orosz E."/>
            <person name="Ouedraogo J.P."/>
            <person name="Overkamp K.M."/>
            <person name="Park H.-S."/>
            <person name="Perrone G."/>
            <person name="Piumi F."/>
            <person name="Punt P.J."/>
            <person name="Ram A.F."/>
            <person name="Ramon A."/>
            <person name="Rauscher S."/>
            <person name="Record E."/>
            <person name="Riano-Pachon D.M."/>
            <person name="Robert V."/>
            <person name="Roehrig J."/>
            <person name="Ruller R."/>
            <person name="Salamov A."/>
            <person name="Salih N.S."/>
            <person name="Samson R.A."/>
            <person name="Sandor E."/>
            <person name="Sanguinetti M."/>
            <person name="Schuetze T."/>
            <person name="Sepcic K."/>
            <person name="Shelest E."/>
            <person name="Sherlock G."/>
            <person name="Sophianopoulou V."/>
            <person name="Squina F.M."/>
            <person name="Sun H."/>
            <person name="Susca A."/>
            <person name="Todd R.B."/>
            <person name="Tsang A."/>
            <person name="Unkles S.E."/>
            <person name="van de Wiele N."/>
            <person name="van Rossen-Uffink D."/>
            <person name="Oliveira J.V."/>
            <person name="Vesth T.C."/>
            <person name="Visser J."/>
            <person name="Yu J.-H."/>
            <person name="Zhou M."/>
            <person name="Andersen M.R."/>
            <person name="Archer D.B."/>
            <person name="Baker S.E."/>
            <person name="Benoit I."/>
            <person name="Brakhage A.A."/>
            <person name="Braus G.H."/>
            <person name="Fischer R."/>
            <person name="Frisvad J.C."/>
            <person name="Goldman G.H."/>
            <person name="Houbraken J."/>
            <person name="Oakley B."/>
            <person name="Pocsi I."/>
            <person name="Scazzocchio C."/>
            <person name="Seiboth B."/>
            <person name="vanKuyk P.A."/>
            <person name="Wortman J."/>
            <person name="Dyer P.S."/>
            <person name="Grigoriev I.V."/>
        </authorList>
    </citation>
    <scope>NUCLEOTIDE SEQUENCE [LARGE SCALE GENOMIC DNA]</scope>
    <source>
        <strain evidence="10">CBS 516.65</strain>
    </source>
</reference>
<dbReference type="OrthoDB" id="442680at2759"/>
<evidence type="ECO:0000256" key="1">
    <source>
        <dbReference type="ARBA" id="ARBA00004141"/>
    </source>
</evidence>
<feature type="signal peptide" evidence="8">
    <location>
        <begin position="1"/>
        <end position="18"/>
    </location>
</feature>
<dbReference type="GO" id="GO:0015085">
    <property type="term" value="F:calcium ion transmembrane transporter activity"/>
    <property type="evidence" value="ECO:0007669"/>
    <property type="project" value="TreeGrafter"/>
</dbReference>
<keyword evidence="5 7" id="KW-0472">Membrane</keyword>
<dbReference type="GO" id="GO:0032468">
    <property type="term" value="P:Golgi calcium ion homeostasis"/>
    <property type="evidence" value="ECO:0007669"/>
    <property type="project" value="TreeGrafter"/>
</dbReference>
<feature type="compositionally biased region" description="Basic and acidic residues" evidence="6">
    <location>
        <begin position="90"/>
        <end position="105"/>
    </location>
</feature>
<dbReference type="RefSeq" id="XP_022400986.1">
    <property type="nucleotide sequence ID" value="XM_022542046.1"/>
</dbReference>
<dbReference type="GO" id="GO:0000329">
    <property type="term" value="C:fungal-type vacuole membrane"/>
    <property type="evidence" value="ECO:0007669"/>
    <property type="project" value="TreeGrafter"/>
</dbReference>
<dbReference type="Pfam" id="PF01169">
    <property type="entry name" value="GDT1"/>
    <property type="match status" value="2"/>
</dbReference>
<dbReference type="GO" id="GO:0005384">
    <property type="term" value="F:manganese ion transmembrane transporter activity"/>
    <property type="evidence" value="ECO:0007669"/>
    <property type="project" value="TreeGrafter"/>
</dbReference>
<name>A0A1L9VK32_ASPGL</name>
<dbReference type="InterPro" id="IPR049555">
    <property type="entry name" value="GDT1-like_CS"/>
</dbReference>
<feature type="region of interest" description="Disordered" evidence="6">
    <location>
        <begin position="46"/>
        <end position="192"/>
    </location>
</feature>
<accession>A0A1L9VK32</accession>
<comment type="subcellular location">
    <subcellularLocation>
        <location evidence="1">Membrane</location>
        <topology evidence="1">Multi-pass membrane protein</topology>
    </subcellularLocation>
</comment>
<keyword evidence="4 7" id="KW-1133">Transmembrane helix</keyword>
<feature type="compositionally biased region" description="Basic and acidic residues" evidence="6">
    <location>
        <begin position="115"/>
        <end position="126"/>
    </location>
</feature>
<dbReference type="GO" id="GO:0032472">
    <property type="term" value="P:Golgi calcium ion transport"/>
    <property type="evidence" value="ECO:0007669"/>
    <property type="project" value="TreeGrafter"/>
</dbReference>
<feature type="transmembrane region" description="Helical" evidence="7">
    <location>
        <begin position="411"/>
        <end position="432"/>
    </location>
</feature>
<dbReference type="Proteomes" id="UP000184300">
    <property type="component" value="Unassembled WGS sequence"/>
</dbReference>
<evidence type="ECO:0000256" key="2">
    <source>
        <dbReference type="ARBA" id="ARBA00009190"/>
    </source>
</evidence>
<dbReference type="PANTHER" id="PTHR12608">
    <property type="entry name" value="TRANSMEMBRANE PROTEIN HTP-1 RELATED"/>
    <property type="match status" value="1"/>
</dbReference>
<feature type="compositionally biased region" description="Low complexity" evidence="6">
    <location>
        <begin position="345"/>
        <end position="359"/>
    </location>
</feature>
<evidence type="ECO:0000256" key="6">
    <source>
        <dbReference type="SAM" id="MobiDB-lite"/>
    </source>
</evidence>
<feature type="transmembrane region" description="Helical" evidence="7">
    <location>
        <begin position="370"/>
        <end position="391"/>
    </location>
</feature>
<evidence type="ECO:0000256" key="8">
    <source>
        <dbReference type="SAM" id="SignalP"/>
    </source>
</evidence>
<gene>
    <name evidence="9" type="ORF">ASPGLDRAFT_149574</name>
</gene>
<feature type="transmembrane region" description="Helical" evidence="7">
    <location>
        <begin position="266"/>
        <end position="283"/>
    </location>
</feature>
<feature type="transmembrane region" description="Helical" evidence="7">
    <location>
        <begin position="444"/>
        <end position="462"/>
    </location>
</feature>
<feature type="transmembrane region" description="Helical" evidence="7">
    <location>
        <begin position="234"/>
        <end position="254"/>
    </location>
</feature>
<evidence type="ECO:0000256" key="5">
    <source>
        <dbReference type="ARBA" id="ARBA00023136"/>
    </source>
</evidence>
<dbReference type="AlphaFoldDB" id="A0A1L9VK32"/>
<feature type="chain" id="PRO_5013041519" evidence="8">
    <location>
        <begin position="19"/>
        <end position="467"/>
    </location>
</feature>
<dbReference type="InterPro" id="IPR001727">
    <property type="entry name" value="GDT1-like"/>
</dbReference>
<evidence type="ECO:0000256" key="4">
    <source>
        <dbReference type="ARBA" id="ARBA00022989"/>
    </source>
</evidence>
<evidence type="ECO:0000256" key="7">
    <source>
        <dbReference type="SAM" id="Phobius"/>
    </source>
</evidence>